<evidence type="ECO:0000313" key="2">
    <source>
        <dbReference type="Proteomes" id="UP001162135"/>
    </source>
</evidence>
<reference evidence="1" key="1">
    <citation type="journal article" date="2015" name="Antonie Van Leeuwenhoek">
        <title>Comparative 16S rRNA signatures and multilocus sequence analysis for the genus Salinicola and description of Salinicola acroporae sp. nov., isolated from coral Acropora digitifera.</title>
        <authorList>
            <person name="Lepcha R.T."/>
            <person name="Poddar A."/>
            <person name="Schumann P."/>
            <person name="Das S.K."/>
        </authorList>
    </citation>
    <scope>NUCLEOTIDE SEQUENCE</scope>
    <source>
        <strain evidence="1">S4-41</strain>
    </source>
</reference>
<reference evidence="1" key="2">
    <citation type="submission" date="2017-11" db="EMBL/GenBank/DDBJ databases">
        <authorList>
            <person name="Das S.K."/>
        </authorList>
    </citation>
    <scope>NUCLEOTIDE SEQUENCE</scope>
    <source>
        <strain evidence="1">S4-41</strain>
    </source>
</reference>
<accession>A0ABT6I5K1</accession>
<comment type="caution">
    <text evidence="1">The sequence shown here is derived from an EMBL/GenBank/DDBJ whole genome shotgun (WGS) entry which is preliminary data.</text>
</comment>
<evidence type="ECO:0000313" key="1">
    <source>
        <dbReference type="EMBL" id="MDH4572947.1"/>
    </source>
</evidence>
<name>A0ABT6I5K1_9GAMM</name>
<keyword evidence="2" id="KW-1185">Reference proteome</keyword>
<protein>
    <recommendedName>
        <fullName evidence="3">Glycosyl transferase family 2</fullName>
    </recommendedName>
</protein>
<dbReference type="EMBL" id="PGFS01000001">
    <property type="protein sequence ID" value="MDH4572947.1"/>
    <property type="molecule type" value="Genomic_DNA"/>
</dbReference>
<evidence type="ECO:0008006" key="3">
    <source>
        <dbReference type="Google" id="ProtNLM"/>
    </source>
</evidence>
<dbReference type="Proteomes" id="UP001162135">
    <property type="component" value="Unassembled WGS sequence"/>
</dbReference>
<proteinExistence type="predicted"/>
<sequence length="322" mass="37759">MTGHPTMKLEFTAITMVRGEEDVVFASFLHHLRLGFDRLVVLSHIEHDFLRECVAELRDRYPEKEIAFVEIEDEQGFSKRKADYINGALELYLKKDCYNVVYGFDADEFLTFKKGLTIKDFYAAFAQRFPGEENLKRFYFRLPWINVICKERIAYQQDLEGHLLEAEYWSLGEQASDTKALFVYRQSHRLHMGYHWLMAKQDGAVLEPEAEIMDFAREWEACIYHLPLRSVEQFFARIGNYVSSAAKQEKHNRLSQFFIDNPHINRQHFFEMCIAPEPSYPSYEALKQEMGPAIEEMVLMAFTKLMVKPRIDIGRALSPASH</sequence>
<gene>
    <name evidence="1" type="ORF">CUR86_11110</name>
</gene>
<organism evidence="1 2">
    <name type="scientific">Salinicola acroporae</name>
    <dbReference type="NCBI Taxonomy" id="1541440"/>
    <lineage>
        <taxon>Bacteria</taxon>
        <taxon>Pseudomonadati</taxon>
        <taxon>Pseudomonadota</taxon>
        <taxon>Gammaproteobacteria</taxon>
        <taxon>Oceanospirillales</taxon>
        <taxon>Halomonadaceae</taxon>
        <taxon>Salinicola</taxon>
    </lineage>
</organism>
<dbReference type="Pfam" id="PF13704">
    <property type="entry name" value="Glyco_tranf_2_4"/>
    <property type="match status" value="1"/>
</dbReference>